<feature type="non-terminal residue" evidence="1">
    <location>
        <position position="1"/>
    </location>
</feature>
<reference evidence="1 2" key="1">
    <citation type="journal article" date="2006" name="Science">
        <title>Phytophthora genome sequences uncover evolutionary origins and mechanisms of pathogenesis.</title>
        <authorList>
            <person name="Tyler B.M."/>
            <person name="Tripathy S."/>
            <person name="Zhang X."/>
            <person name="Dehal P."/>
            <person name="Jiang R.H."/>
            <person name="Aerts A."/>
            <person name="Arredondo F.D."/>
            <person name="Baxter L."/>
            <person name="Bensasson D."/>
            <person name="Beynon J.L."/>
            <person name="Chapman J."/>
            <person name="Damasceno C.M."/>
            <person name="Dorrance A.E."/>
            <person name="Dou D."/>
            <person name="Dickerman A.W."/>
            <person name="Dubchak I.L."/>
            <person name="Garbelotto M."/>
            <person name="Gijzen M."/>
            <person name="Gordon S.G."/>
            <person name="Govers F."/>
            <person name="Grunwald N.J."/>
            <person name="Huang W."/>
            <person name="Ivors K.L."/>
            <person name="Jones R.W."/>
            <person name="Kamoun S."/>
            <person name="Krampis K."/>
            <person name="Lamour K.H."/>
            <person name="Lee M.K."/>
            <person name="McDonald W.H."/>
            <person name="Medina M."/>
            <person name="Meijer H.J."/>
            <person name="Nordberg E.K."/>
            <person name="Maclean D.J."/>
            <person name="Ospina-Giraldo M.D."/>
            <person name="Morris P.F."/>
            <person name="Phuntumart V."/>
            <person name="Putnam N.H."/>
            <person name="Rash S."/>
            <person name="Rose J.K."/>
            <person name="Sakihama Y."/>
            <person name="Salamov A.A."/>
            <person name="Savidor A."/>
            <person name="Scheuring C.F."/>
            <person name="Smith B.M."/>
            <person name="Sobral B.W."/>
            <person name="Terry A."/>
            <person name="Torto-Alalibo T.A."/>
            <person name="Win J."/>
            <person name="Xu Z."/>
            <person name="Zhang H."/>
            <person name="Grigoriev I.V."/>
            <person name="Rokhsar D.S."/>
            <person name="Boore J.L."/>
        </authorList>
    </citation>
    <scope>NUCLEOTIDE SEQUENCE [LARGE SCALE GENOMIC DNA]</scope>
    <source>
        <strain evidence="1 2">P6497</strain>
    </source>
</reference>
<dbReference type="AlphaFoldDB" id="G5A7Z7"/>
<evidence type="ECO:0000313" key="2">
    <source>
        <dbReference type="Proteomes" id="UP000002640"/>
    </source>
</evidence>
<organism evidence="1 2">
    <name type="scientific">Phytophthora sojae (strain P6497)</name>
    <name type="common">Soybean stem and root rot agent</name>
    <name type="synonym">Phytophthora megasperma f. sp. glycines</name>
    <dbReference type="NCBI Taxonomy" id="1094619"/>
    <lineage>
        <taxon>Eukaryota</taxon>
        <taxon>Sar</taxon>
        <taxon>Stramenopiles</taxon>
        <taxon>Oomycota</taxon>
        <taxon>Peronosporomycetes</taxon>
        <taxon>Peronosporales</taxon>
        <taxon>Peronosporaceae</taxon>
        <taxon>Phytophthora</taxon>
    </lineage>
</organism>
<name>G5A7Z7_PHYSP</name>
<evidence type="ECO:0008006" key="3">
    <source>
        <dbReference type="Google" id="ProtNLM"/>
    </source>
</evidence>
<dbReference type="EMBL" id="JH159161">
    <property type="protein sequence ID" value="EGZ08023.1"/>
    <property type="molecule type" value="Genomic_DNA"/>
</dbReference>
<keyword evidence="2" id="KW-1185">Reference proteome</keyword>
<dbReference type="GeneID" id="20652315"/>
<gene>
    <name evidence="1" type="ORF">PHYSODRAFT_431150</name>
</gene>
<feature type="non-terminal residue" evidence="1">
    <location>
        <position position="222"/>
    </location>
</feature>
<dbReference type="InParanoid" id="G5A7Z7"/>
<sequence length="222" mass="25608">QIRRKRRRMTQQRYRKKIEDKATTLAKDVGELRDDIKRAKMQLRVLTIYTGMDACRAAVEYVRLFRYGRNKVQNSRKMMLRGDEDAQWRFLQAVVISNVASNRGFGVDVILEGWELLSSRLGCLEIQLVDLDYEAKTLIIADVKCFATITERMLRDALGGQSPIVAWNPLGQRLAVPGRVRFEWDDAKLQFVSIFFEIDMLTPLMELLGNLEDVCMALNSSL</sequence>
<dbReference type="KEGG" id="psoj:PHYSODRAFT_431150"/>
<protein>
    <recommendedName>
        <fullName evidence="3">BZIP domain-containing protein</fullName>
    </recommendedName>
</protein>
<dbReference type="RefSeq" id="XP_009536195.1">
    <property type="nucleotide sequence ID" value="XM_009537900.1"/>
</dbReference>
<accession>G5A7Z7</accession>
<evidence type="ECO:0000313" key="1">
    <source>
        <dbReference type="EMBL" id="EGZ08023.1"/>
    </source>
</evidence>
<dbReference type="OMA" id="CFATITE"/>
<proteinExistence type="predicted"/>
<dbReference type="Proteomes" id="UP000002640">
    <property type="component" value="Unassembled WGS sequence"/>
</dbReference>
<dbReference type="SMR" id="G5A7Z7"/>